<feature type="domain" description="SnoaL-like" evidence="2">
    <location>
        <begin position="193"/>
        <end position="326"/>
    </location>
</feature>
<proteinExistence type="predicted"/>
<keyword evidence="1" id="KW-0732">Signal</keyword>
<evidence type="ECO:0000256" key="1">
    <source>
        <dbReference type="SAM" id="SignalP"/>
    </source>
</evidence>
<keyword evidence="4" id="KW-1185">Reference proteome</keyword>
<dbReference type="SUPFAM" id="SSF54427">
    <property type="entry name" value="NTF2-like"/>
    <property type="match status" value="2"/>
</dbReference>
<sequence length="335" mass="36898">MKFVNTILAAALVAVSPTAVSAQMRALSDPVVPHPDPESLFSSSDPVLHRNKQAALHIQRELLKCNEWARAGEWLTDAYIQHNPVAASGLEGVIYYFVEIAKREPLNPCPALSAEDPNGVVAVMAEGDYVTILTRRIMPYADNPAESYTTTWFDTWRFVDGKADEHWDPATLPTAAPPQPTGVAAMNAEQLAQRMADREAIEARMWAYDRSLDNYDPEAYAANFTPNGAFGRTQGREALAQMIRDLAAGQEERRQQGVAIAKMHHFTMNQWLEFTGPNSARYHYYHQTVFGTGGAVGSATAPVVAAAGQGVDDLVKVDGEWLIQMRNVAPTREQE</sequence>
<feature type="chain" id="PRO_5032483343" description="SnoaL-like domain-containing protein" evidence="1">
    <location>
        <begin position="22"/>
        <end position="335"/>
    </location>
</feature>
<evidence type="ECO:0000313" key="3">
    <source>
        <dbReference type="EMBL" id="MXO87884.1"/>
    </source>
</evidence>
<dbReference type="InterPro" id="IPR032710">
    <property type="entry name" value="NTF2-like_dom_sf"/>
</dbReference>
<accession>A0A844ZJZ4</accession>
<dbReference type="InterPro" id="IPR037401">
    <property type="entry name" value="SnoaL-like"/>
</dbReference>
<dbReference type="OrthoDB" id="9812089at2"/>
<dbReference type="EMBL" id="WTYY01000002">
    <property type="protein sequence ID" value="MXO87884.1"/>
    <property type="molecule type" value="Genomic_DNA"/>
</dbReference>
<comment type="caution">
    <text evidence="3">The sequence shown here is derived from an EMBL/GenBank/DDBJ whole genome shotgun (WGS) entry which is preliminary data.</text>
</comment>
<dbReference type="Proteomes" id="UP000435243">
    <property type="component" value="Unassembled WGS sequence"/>
</dbReference>
<organism evidence="3 4">
    <name type="scientific">Alteraurantiacibacter aestuarii</name>
    <dbReference type="NCBI Taxonomy" id="650004"/>
    <lineage>
        <taxon>Bacteria</taxon>
        <taxon>Pseudomonadati</taxon>
        <taxon>Pseudomonadota</taxon>
        <taxon>Alphaproteobacteria</taxon>
        <taxon>Sphingomonadales</taxon>
        <taxon>Erythrobacteraceae</taxon>
        <taxon>Alteraurantiacibacter</taxon>
    </lineage>
</organism>
<evidence type="ECO:0000313" key="4">
    <source>
        <dbReference type="Proteomes" id="UP000435243"/>
    </source>
</evidence>
<evidence type="ECO:0000259" key="2">
    <source>
        <dbReference type="Pfam" id="PF13577"/>
    </source>
</evidence>
<dbReference type="Pfam" id="PF13577">
    <property type="entry name" value="SnoaL_4"/>
    <property type="match status" value="1"/>
</dbReference>
<name>A0A844ZJZ4_9SPHN</name>
<dbReference type="AlphaFoldDB" id="A0A844ZJZ4"/>
<reference evidence="3 4" key="1">
    <citation type="submission" date="2019-12" db="EMBL/GenBank/DDBJ databases">
        <title>Genomic-based taxomic classification of the family Erythrobacteraceae.</title>
        <authorList>
            <person name="Xu L."/>
        </authorList>
    </citation>
    <scope>NUCLEOTIDE SEQUENCE [LARGE SCALE GENOMIC DNA]</scope>
    <source>
        <strain evidence="3 4">JCM 16339</strain>
    </source>
</reference>
<gene>
    <name evidence="3" type="ORF">GRI32_03930</name>
</gene>
<protein>
    <recommendedName>
        <fullName evidence="2">SnoaL-like domain-containing protein</fullName>
    </recommendedName>
</protein>
<dbReference type="RefSeq" id="WP_160589829.1">
    <property type="nucleotide sequence ID" value="NZ_BAAAFP010000002.1"/>
</dbReference>
<dbReference type="Gene3D" id="3.10.450.50">
    <property type="match status" value="2"/>
</dbReference>
<feature type="signal peptide" evidence="1">
    <location>
        <begin position="1"/>
        <end position="21"/>
    </location>
</feature>